<evidence type="ECO:0000313" key="2">
    <source>
        <dbReference type="Proteomes" id="UP000324748"/>
    </source>
</evidence>
<dbReference type="Proteomes" id="UP000324748">
    <property type="component" value="Unassembled WGS sequence"/>
</dbReference>
<dbReference type="AlphaFoldDB" id="A0A5B0MPE3"/>
<comment type="caution">
    <text evidence="1">The sequence shown here is derived from an EMBL/GenBank/DDBJ whole genome shotgun (WGS) entry which is preliminary data.</text>
</comment>
<gene>
    <name evidence="1" type="ORF">PGT21_021744</name>
</gene>
<evidence type="ECO:0000313" key="1">
    <source>
        <dbReference type="EMBL" id="KAA1077839.1"/>
    </source>
</evidence>
<name>A0A5B0MPE3_PUCGR</name>
<accession>A0A5B0MPE3</accession>
<proteinExistence type="predicted"/>
<keyword evidence="2" id="KW-1185">Reference proteome</keyword>
<reference evidence="1 2" key="1">
    <citation type="submission" date="2019-05" db="EMBL/GenBank/DDBJ databases">
        <title>Emergence of the Ug99 lineage of the wheat stem rust pathogen through somatic hybridization.</title>
        <authorList>
            <person name="Li F."/>
            <person name="Upadhyaya N.M."/>
            <person name="Sperschneider J."/>
            <person name="Matny O."/>
            <person name="Nguyen-Phuc H."/>
            <person name="Mago R."/>
            <person name="Raley C."/>
            <person name="Miller M.E."/>
            <person name="Silverstein K.A.T."/>
            <person name="Henningsen E."/>
            <person name="Hirsch C.D."/>
            <person name="Visser B."/>
            <person name="Pretorius Z.A."/>
            <person name="Steffenson B.J."/>
            <person name="Schwessinger B."/>
            <person name="Dodds P.N."/>
            <person name="Figueroa M."/>
        </authorList>
    </citation>
    <scope>NUCLEOTIDE SEQUENCE [LARGE SCALE GENOMIC DNA]</scope>
    <source>
        <strain evidence="1">21-0</strain>
    </source>
</reference>
<dbReference type="EMBL" id="VSWC01000144">
    <property type="protein sequence ID" value="KAA1077839.1"/>
    <property type="molecule type" value="Genomic_DNA"/>
</dbReference>
<organism evidence="1 2">
    <name type="scientific">Puccinia graminis f. sp. tritici</name>
    <dbReference type="NCBI Taxonomy" id="56615"/>
    <lineage>
        <taxon>Eukaryota</taxon>
        <taxon>Fungi</taxon>
        <taxon>Dikarya</taxon>
        <taxon>Basidiomycota</taxon>
        <taxon>Pucciniomycotina</taxon>
        <taxon>Pucciniomycetes</taxon>
        <taxon>Pucciniales</taxon>
        <taxon>Pucciniaceae</taxon>
        <taxon>Puccinia</taxon>
    </lineage>
</organism>
<sequence>MGWLIVRMADWVHPKNRPRSLMPKSPPAQLQFILTIQISHLSEFKYIFGRMDGGVRA</sequence>
<protein>
    <submittedName>
        <fullName evidence="1">Uncharacterized protein</fullName>
    </submittedName>
</protein>